<keyword evidence="3" id="KW-1185">Reference proteome</keyword>
<dbReference type="AlphaFoldDB" id="A0A9P6T6Q3"/>
<protein>
    <submittedName>
        <fullName evidence="2">Uncharacterized protein</fullName>
    </submittedName>
</protein>
<reference evidence="2" key="1">
    <citation type="submission" date="2013-11" db="EMBL/GenBank/DDBJ databases">
        <title>Genome sequence of the fusiform rust pathogen reveals effectors for host alternation and coevolution with pine.</title>
        <authorList>
            <consortium name="DOE Joint Genome Institute"/>
            <person name="Smith K."/>
            <person name="Pendleton A."/>
            <person name="Kubisiak T."/>
            <person name="Anderson C."/>
            <person name="Salamov A."/>
            <person name="Aerts A."/>
            <person name="Riley R."/>
            <person name="Clum A."/>
            <person name="Lindquist E."/>
            <person name="Ence D."/>
            <person name="Campbell M."/>
            <person name="Kronenberg Z."/>
            <person name="Feau N."/>
            <person name="Dhillon B."/>
            <person name="Hamelin R."/>
            <person name="Burleigh J."/>
            <person name="Smith J."/>
            <person name="Yandell M."/>
            <person name="Nelson C."/>
            <person name="Grigoriev I."/>
            <person name="Davis J."/>
        </authorList>
    </citation>
    <scope>NUCLEOTIDE SEQUENCE</scope>
    <source>
        <strain evidence="2">G11</strain>
    </source>
</reference>
<keyword evidence="1" id="KW-0732">Signal</keyword>
<name>A0A9P6T6Q3_9BASI</name>
<accession>A0A9P6T6Q3</accession>
<sequence>MYKSFTFVLVALSILASLQTYSATPKLNELGRRTVDWNKMSQSLTRRSTVNNLQLTETPTCITTANATIDPLDCFSGLRDYLKKKDDDWIVQVRSTNVKSCRTCKVRLRTSDDGEILV</sequence>
<organism evidence="2 3">
    <name type="scientific">Cronartium quercuum f. sp. fusiforme G11</name>
    <dbReference type="NCBI Taxonomy" id="708437"/>
    <lineage>
        <taxon>Eukaryota</taxon>
        <taxon>Fungi</taxon>
        <taxon>Dikarya</taxon>
        <taxon>Basidiomycota</taxon>
        <taxon>Pucciniomycotina</taxon>
        <taxon>Pucciniomycetes</taxon>
        <taxon>Pucciniales</taxon>
        <taxon>Coleosporiaceae</taxon>
        <taxon>Cronartium</taxon>
    </lineage>
</organism>
<feature type="chain" id="PRO_5040415990" evidence="1">
    <location>
        <begin position="24"/>
        <end position="118"/>
    </location>
</feature>
<gene>
    <name evidence="2" type="ORF">CROQUDRAFT_343568</name>
</gene>
<evidence type="ECO:0000313" key="3">
    <source>
        <dbReference type="Proteomes" id="UP000886653"/>
    </source>
</evidence>
<dbReference type="Proteomes" id="UP000886653">
    <property type="component" value="Unassembled WGS sequence"/>
</dbReference>
<evidence type="ECO:0000313" key="2">
    <source>
        <dbReference type="EMBL" id="KAG0140664.1"/>
    </source>
</evidence>
<feature type="signal peptide" evidence="1">
    <location>
        <begin position="1"/>
        <end position="23"/>
    </location>
</feature>
<comment type="caution">
    <text evidence="2">The sequence shown here is derived from an EMBL/GenBank/DDBJ whole genome shotgun (WGS) entry which is preliminary data.</text>
</comment>
<dbReference type="EMBL" id="MU167428">
    <property type="protein sequence ID" value="KAG0140664.1"/>
    <property type="molecule type" value="Genomic_DNA"/>
</dbReference>
<evidence type="ECO:0000256" key="1">
    <source>
        <dbReference type="SAM" id="SignalP"/>
    </source>
</evidence>
<proteinExistence type="predicted"/>